<proteinExistence type="predicted"/>
<evidence type="ECO:0000256" key="2">
    <source>
        <dbReference type="ARBA" id="ARBA00012438"/>
    </source>
</evidence>
<dbReference type="CDD" id="cd00130">
    <property type="entry name" value="PAS"/>
    <property type="match status" value="1"/>
</dbReference>
<sequence>MQPLAPVIAASALEARKRIEVNRLCAMLALLLGLLAFLGAAVSTSLAAYRRAEHARLADTARALAGAVDAELGLLEVALRTIATSPRLLPRVPDAGAIRDIGRIGEELGGRIEVLPPGPPGTDPKRRPQALVSDLVEQEGQPLSLAITLPVIREGEVAHLLRFNYPPALLRPMVRHLGLRGESFAAIADGNLRILAHSRDATGRSTGVSAPGWVGPAVAGVQRILVTGPGWQNQPNVYAVERLTAAPGWTVVVAQPVAEIEATAWAALRWLLVGSAAVAIGIALAAWFARRASLIAARQEAAVLREGRAEMARILGALPVVVTVRRVTADGASTLVFREGDITAVTGWPAAGLRGGNDARHLFAPDAPDLPSMLLRTIREGTHRDEVRLRRPDGGWSWVRRGAICLRRDASGGAEVLTYTLNIDRERRAEARAITSSRLASLGEMSTGLAHELLQPLTAILLTAENTQAALDGPAEEAARRALDVIMDQALRASRIIEDLRRFASQPEERPPIKPVTLAEPVGGALALTSGLLRDVEVSVELGREAPVVLCDRTILEHILVTLIGNARDAMAGLPPGVPRRLTIGATRAGGEVRLSVADNGGGIAPEVMERLFEPFVTTKGPDRGIGLGLSVAAGLAERMGAKLQGRNEGAGACFEVTLAAAEVAAEPAR</sequence>
<evidence type="ECO:0000256" key="8">
    <source>
        <dbReference type="ARBA" id="ARBA00023012"/>
    </source>
</evidence>
<keyword evidence="6" id="KW-0418">Kinase</keyword>
<keyword evidence="3" id="KW-0597">Phosphoprotein</keyword>
<dbReference type="Gene3D" id="3.30.565.10">
    <property type="entry name" value="Histidine kinase-like ATPase, C-terminal domain"/>
    <property type="match status" value="1"/>
</dbReference>
<evidence type="ECO:0000256" key="9">
    <source>
        <dbReference type="SAM" id="Phobius"/>
    </source>
</evidence>
<keyword evidence="12" id="KW-1185">Reference proteome</keyword>
<dbReference type="SUPFAM" id="SSF47384">
    <property type="entry name" value="Homodimeric domain of signal transducing histidine kinase"/>
    <property type="match status" value="1"/>
</dbReference>
<name>A0ABZ0PQ14_9PROT</name>
<reference evidence="11 12" key="1">
    <citation type="submission" date="2023-11" db="EMBL/GenBank/DDBJ databases">
        <title>Arctic aerobic anoxygenic photoheterotroph Sediminicoccus rosea KRV36 adapts its photosynthesis to long days of polar summer.</title>
        <authorList>
            <person name="Tomasch J."/>
            <person name="Kopejtka K."/>
            <person name="Bily T."/>
            <person name="Gardiner A.T."/>
            <person name="Gardian Z."/>
            <person name="Shivaramu S."/>
            <person name="Koblizek M."/>
            <person name="Engelhardt F."/>
            <person name="Kaftan D."/>
        </authorList>
    </citation>
    <scope>NUCLEOTIDE SEQUENCE [LARGE SCALE GENOMIC DNA]</scope>
    <source>
        <strain evidence="11 12">R-30</strain>
    </source>
</reference>
<dbReference type="InterPro" id="IPR004358">
    <property type="entry name" value="Sig_transdc_His_kin-like_C"/>
</dbReference>
<feature type="transmembrane region" description="Helical" evidence="9">
    <location>
        <begin position="270"/>
        <end position="289"/>
    </location>
</feature>
<dbReference type="SMART" id="SM00388">
    <property type="entry name" value="HisKA"/>
    <property type="match status" value="1"/>
</dbReference>
<feature type="domain" description="Histidine kinase" evidence="10">
    <location>
        <begin position="448"/>
        <end position="663"/>
    </location>
</feature>
<dbReference type="CDD" id="cd00082">
    <property type="entry name" value="HisKA"/>
    <property type="match status" value="1"/>
</dbReference>
<keyword evidence="9" id="KW-0812">Transmembrane</keyword>
<dbReference type="EC" id="2.7.13.3" evidence="2"/>
<dbReference type="Pfam" id="PF00512">
    <property type="entry name" value="HisKA"/>
    <property type="match status" value="1"/>
</dbReference>
<organism evidence="11 12">
    <name type="scientific">Sediminicoccus rosea</name>
    <dbReference type="NCBI Taxonomy" id="1225128"/>
    <lineage>
        <taxon>Bacteria</taxon>
        <taxon>Pseudomonadati</taxon>
        <taxon>Pseudomonadota</taxon>
        <taxon>Alphaproteobacteria</taxon>
        <taxon>Acetobacterales</taxon>
        <taxon>Roseomonadaceae</taxon>
        <taxon>Sediminicoccus</taxon>
    </lineage>
</organism>
<dbReference type="SUPFAM" id="SSF55785">
    <property type="entry name" value="PYP-like sensor domain (PAS domain)"/>
    <property type="match status" value="1"/>
</dbReference>
<comment type="catalytic activity">
    <reaction evidence="1">
        <text>ATP + protein L-histidine = ADP + protein N-phospho-L-histidine.</text>
        <dbReference type="EC" id="2.7.13.3"/>
    </reaction>
</comment>
<dbReference type="GO" id="GO:0005524">
    <property type="term" value="F:ATP binding"/>
    <property type="evidence" value="ECO:0007669"/>
    <property type="project" value="UniProtKB-KW"/>
</dbReference>
<evidence type="ECO:0000256" key="6">
    <source>
        <dbReference type="ARBA" id="ARBA00022777"/>
    </source>
</evidence>
<accession>A0ABZ0PQ14</accession>
<dbReference type="InterPro" id="IPR000014">
    <property type="entry name" value="PAS"/>
</dbReference>
<protein>
    <recommendedName>
        <fullName evidence="2">histidine kinase</fullName>
        <ecNumber evidence="2">2.7.13.3</ecNumber>
    </recommendedName>
</protein>
<dbReference type="Gene3D" id="1.10.287.130">
    <property type="match status" value="1"/>
</dbReference>
<dbReference type="PROSITE" id="PS50109">
    <property type="entry name" value="HIS_KIN"/>
    <property type="match status" value="1"/>
</dbReference>
<evidence type="ECO:0000256" key="3">
    <source>
        <dbReference type="ARBA" id="ARBA00022553"/>
    </source>
</evidence>
<dbReference type="Proteomes" id="UP001305521">
    <property type="component" value="Chromosome"/>
</dbReference>
<dbReference type="Gene3D" id="3.30.450.20">
    <property type="entry name" value="PAS domain"/>
    <property type="match status" value="1"/>
</dbReference>
<dbReference type="InterPro" id="IPR003661">
    <property type="entry name" value="HisK_dim/P_dom"/>
</dbReference>
<evidence type="ECO:0000256" key="5">
    <source>
        <dbReference type="ARBA" id="ARBA00022741"/>
    </source>
</evidence>
<dbReference type="InterPro" id="IPR005467">
    <property type="entry name" value="His_kinase_dom"/>
</dbReference>
<gene>
    <name evidence="11" type="ORF">R9Z33_10060</name>
</gene>
<dbReference type="PRINTS" id="PR00344">
    <property type="entry name" value="BCTRLSENSOR"/>
</dbReference>
<dbReference type="Pfam" id="PF02518">
    <property type="entry name" value="HATPase_c"/>
    <property type="match status" value="1"/>
</dbReference>
<evidence type="ECO:0000256" key="1">
    <source>
        <dbReference type="ARBA" id="ARBA00000085"/>
    </source>
</evidence>
<dbReference type="InterPro" id="IPR036097">
    <property type="entry name" value="HisK_dim/P_sf"/>
</dbReference>
<evidence type="ECO:0000259" key="10">
    <source>
        <dbReference type="PROSITE" id="PS50109"/>
    </source>
</evidence>
<keyword evidence="5" id="KW-0547">Nucleotide-binding</keyword>
<dbReference type="EMBL" id="CP137852">
    <property type="protein sequence ID" value="WPB87205.1"/>
    <property type="molecule type" value="Genomic_DNA"/>
</dbReference>
<keyword evidence="9" id="KW-0472">Membrane</keyword>
<evidence type="ECO:0000256" key="7">
    <source>
        <dbReference type="ARBA" id="ARBA00022840"/>
    </source>
</evidence>
<dbReference type="PANTHER" id="PTHR43065">
    <property type="entry name" value="SENSOR HISTIDINE KINASE"/>
    <property type="match status" value="1"/>
</dbReference>
<dbReference type="PANTHER" id="PTHR43065:SF46">
    <property type="entry name" value="C4-DICARBOXYLATE TRANSPORT SENSOR PROTEIN DCTB"/>
    <property type="match status" value="1"/>
</dbReference>
<dbReference type="RefSeq" id="WP_318651159.1">
    <property type="nucleotide sequence ID" value="NZ_CP137852.1"/>
</dbReference>
<dbReference type="InterPro" id="IPR035965">
    <property type="entry name" value="PAS-like_dom_sf"/>
</dbReference>
<dbReference type="InterPro" id="IPR003594">
    <property type="entry name" value="HATPase_dom"/>
</dbReference>
<evidence type="ECO:0000313" key="12">
    <source>
        <dbReference type="Proteomes" id="UP001305521"/>
    </source>
</evidence>
<keyword evidence="9" id="KW-1133">Transmembrane helix</keyword>
<keyword evidence="4" id="KW-0808">Transferase</keyword>
<evidence type="ECO:0000256" key="4">
    <source>
        <dbReference type="ARBA" id="ARBA00022679"/>
    </source>
</evidence>
<evidence type="ECO:0000313" key="11">
    <source>
        <dbReference type="EMBL" id="WPB87205.1"/>
    </source>
</evidence>
<keyword evidence="7 11" id="KW-0067">ATP-binding</keyword>
<dbReference type="SUPFAM" id="SSF55874">
    <property type="entry name" value="ATPase domain of HSP90 chaperone/DNA topoisomerase II/histidine kinase"/>
    <property type="match status" value="1"/>
</dbReference>
<keyword evidence="8" id="KW-0902">Two-component regulatory system</keyword>
<dbReference type="SMART" id="SM00387">
    <property type="entry name" value="HATPase_c"/>
    <property type="match status" value="1"/>
</dbReference>
<dbReference type="InterPro" id="IPR036890">
    <property type="entry name" value="HATPase_C_sf"/>
</dbReference>